<evidence type="ECO:0000313" key="2">
    <source>
        <dbReference type="EMBL" id="WEG35934.1"/>
    </source>
</evidence>
<name>A0ABY8C8U7_9FIRM</name>
<dbReference type="InterPro" id="IPR002701">
    <property type="entry name" value="CM_II_prokaryot"/>
</dbReference>
<feature type="domain" description="Chorismate mutase" evidence="1">
    <location>
        <begin position="7"/>
        <end position="111"/>
    </location>
</feature>
<organism evidence="2 3">
    <name type="scientific">Amygdalobacter indicium</name>
    <dbReference type="NCBI Taxonomy" id="3029272"/>
    <lineage>
        <taxon>Bacteria</taxon>
        <taxon>Bacillati</taxon>
        <taxon>Bacillota</taxon>
        <taxon>Clostridia</taxon>
        <taxon>Eubacteriales</taxon>
        <taxon>Oscillospiraceae</taxon>
        <taxon>Amygdalobacter</taxon>
    </lineage>
</organism>
<dbReference type="InterPro" id="IPR036979">
    <property type="entry name" value="CM_dom_sf"/>
</dbReference>
<evidence type="ECO:0000313" key="3">
    <source>
        <dbReference type="Proteomes" id="UP001220478"/>
    </source>
</evidence>
<dbReference type="Pfam" id="PF01817">
    <property type="entry name" value="CM_2"/>
    <property type="match status" value="1"/>
</dbReference>
<dbReference type="SMART" id="SM00830">
    <property type="entry name" value="CM_2"/>
    <property type="match status" value="1"/>
</dbReference>
<proteinExistence type="predicted"/>
<dbReference type="Gene3D" id="1.20.59.10">
    <property type="entry name" value="Chorismate mutase"/>
    <property type="match status" value="1"/>
</dbReference>
<dbReference type="SUPFAM" id="SSF48600">
    <property type="entry name" value="Chorismate mutase II"/>
    <property type="match status" value="1"/>
</dbReference>
<reference evidence="2 3" key="1">
    <citation type="submission" date="2023-02" db="EMBL/GenBank/DDBJ databases">
        <title>Novel Oscillospiraceae bacterial genomes.</title>
        <authorList>
            <person name="Srinivasan S."/>
            <person name="Austin M.N."/>
            <person name="Fiedler T.L."/>
            <person name="Strenk S.M."/>
            <person name="Agnew K.J."/>
            <person name="Nagana Gowda G.A."/>
            <person name="Raftery D."/>
            <person name="Beamer M.A."/>
            <person name="Achilles S.L."/>
            <person name="Wiesenfeld H.C."/>
            <person name="Fredricks D.N."/>
            <person name="Hillier S.L."/>
        </authorList>
    </citation>
    <scope>NUCLEOTIDE SEQUENCE [LARGE SCALE GENOMIC DNA]</scope>
    <source>
        <strain evidence="2 3">CHIC02 1186E3-8</strain>
    </source>
</reference>
<sequence length="136" mass="15473">MTEDKRAREIEELLPLRRDLQAVDEKLLSLLAQRYDLVLQVKDYKRKTAMPVLQKEVQARKLAQVAAIADNYGQASTITAAKAEKTAKLRYLQLVLRLLMDLSVSEQLDETGLLSCMEAELTHFEEQADGKIITKK</sequence>
<dbReference type="PROSITE" id="PS51168">
    <property type="entry name" value="CHORISMATE_MUT_2"/>
    <property type="match status" value="1"/>
</dbReference>
<gene>
    <name evidence="2" type="ORF">PYS61_01835</name>
</gene>
<evidence type="ECO:0000259" key="1">
    <source>
        <dbReference type="PROSITE" id="PS51168"/>
    </source>
</evidence>
<keyword evidence="3" id="KW-1185">Reference proteome</keyword>
<dbReference type="InterPro" id="IPR036263">
    <property type="entry name" value="Chorismate_II_sf"/>
</dbReference>
<dbReference type="RefSeq" id="WP_315571985.1">
    <property type="nucleotide sequence ID" value="NZ_CP118868.1"/>
</dbReference>
<protein>
    <submittedName>
        <fullName evidence="2">Chorismate mutase</fullName>
    </submittedName>
</protein>
<dbReference type="Proteomes" id="UP001220478">
    <property type="component" value="Chromosome"/>
</dbReference>
<accession>A0ABY8C8U7</accession>
<dbReference type="EMBL" id="CP118868">
    <property type="protein sequence ID" value="WEG35934.1"/>
    <property type="molecule type" value="Genomic_DNA"/>
</dbReference>